<dbReference type="InterPro" id="IPR040079">
    <property type="entry name" value="Glutathione_S-Trfase"/>
</dbReference>
<organism evidence="3">
    <name type="scientific">hydrothermal vent metagenome</name>
    <dbReference type="NCBI Taxonomy" id="652676"/>
    <lineage>
        <taxon>unclassified sequences</taxon>
        <taxon>metagenomes</taxon>
        <taxon>ecological metagenomes</taxon>
    </lineage>
</organism>
<feature type="domain" description="Metaxin glutathione S-transferase" evidence="1">
    <location>
        <begin position="166"/>
        <end position="226"/>
    </location>
</feature>
<sequence>MTITLVQFQSGFGVPNPSPFCMKAEILLKMSGQDYESTIIADPGKAPKGKLPYIVDGSDTVADTALIRRHLEQKYGCDFDPGLSVADKAVSHALARMTEERFYWTMVYSRWIDETNWPVINKFWFGAMPPVIRNLIPIIARRQVKANLKAHGIGRHDVQDIYGFGADDLAALSAYLNDKQFMFGDIPTSLDATAYPMIANALVEELPGPLLDAAKAHANFQPYIARCQQLWFPEPGG</sequence>
<dbReference type="PANTHER" id="PTHR12289">
    <property type="entry name" value="METAXIN RELATED"/>
    <property type="match status" value="1"/>
</dbReference>
<dbReference type="InterPro" id="IPR036282">
    <property type="entry name" value="Glutathione-S-Trfase_C_sf"/>
</dbReference>
<dbReference type="SUPFAM" id="SSF47616">
    <property type="entry name" value="GST C-terminal domain-like"/>
    <property type="match status" value="1"/>
</dbReference>
<dbReference type="PANTHER" id="PTHR12289:SF41">
    <property type="entry name" value="FAILED AXON CONNECTIONS-RELATED"/>
    <property type="match status" value="1"/>
</dbReference>
<keyword evidence="3" id="KW-0560">Oxidoreductase</keyword>
<proteinExistence type="predicted"/>
<dbReference type="EC" id="1.1.1.95" evidence="3"/>
<reference evidence="3" key="1">
    <citation type="submission" date="2018-06" db="EMBL/GenBank/DDBJ databases">
        <authorList>
            <person name="Zhirakovskaya E."/>
        </authorList>
    </citation>
    <scope>NUCLEOTIDE SEQUENCE</scope>
</reference>
<name>A0A3B0STQ5_9ZZZZ</name>
<dbReference type="InterPro" id="IPR033468">
    <property type="entry name" value="Metaxin_GST"/>
</dbReference>
<dbReference type="SFLD" id="SFLDG01180">
    <property type="entry name" value="SUF1"/>
    <property type="match status" value="1"/>
</dbReference>
<dbReference type="GO" id="GO:0004617">
    <property type="term" value="F:phosphoglycerate dehydrogenase activity"/>
    <property type="evidence" value="ECO:0007669"/>
    <property type="project" value="UniProtKB-EC"/>
</dbReference>
<feature type="domain" description="Thioredoxin-like fold" evidence="2">
    <location>
        <begin position="19"/>
        <end position="116"/>
    </location>
</feature>
<dbReference type="InterPro" id="IPR050931">
    <property type="entry name" value="Mito_Protein_Transport_Metaxin"/>
</dbReference>
<dbReference type="SFLD" id="SFLDS00019">
    <property type="entry name" value="Glutathione_Transferase_(cytos"/>
    <property type="match status" value="1"/>
</dbReference>
<dbReference type="Pfam" id="PF17171">
    <property type="entry name" value="GST_C_6"/>
    <property type="match status" value="1"/>
</dbReference>
<dbReference type="SUPFAM" id="SSF52833">
    <property type="entry name" value="Thioredoxin-like"/>
    <property type="match status" value="1"/>
</dbReference>
<dbReference type="Gene3D" id="3.40.30.10">
    <property type="entry name" value="Glutaredoxin"/>
    <property type="match status" value="1"/>
</dbReference>
<dbReference type="EMBL" id="UOEF01000405">
    <property type="protein sequence ID" value="VAW04477.1"/>
    <property type="molecule type" value="Genomic_DNA"/>
</dbReference>
<gene>
    <name evidence="3" type="ORF">MNBD_ALPHA04-5</name>
</gene>
<dbReference type="Pfam" id="PF17172">
    <property type="entry name" value="GST_N_4"/>
    <property type="match status" value="1"/>
</dbReference>
<evidence type="ECO:0000313" key="3">
    <source>
        <dbReference type="EMBL" id="VAW04477.1"/>
    </source>
</evidence>
<dbReference type="InterPro" id="IPR036249">
    <property type="entry name" value="Thioredoxin-like_sf"/>
</dbReference>
<evidence type="ECO:0000259" key="2">
    <source>
        <dbReference type="Pfam" id="PF17172"/>
    </source>
</evidence>
<dbReference type="SFLD" id="SFLDG01200">
    <property type="entry name" value="SUF1.1"/>
    <property type="match status" value="1"/>
</dbReference>
<dbReference type="Gene3D" id="1.20.1050.10">
    <property type="match status" value="1"/>
</dbReference>
<protein>
    <submittedName>
        <fullName evidence="3">D-3-phosphoglycerate dehydrogenase</fullName>
        <ecNumber evidence="3">1.1.1.95</ecNumber>
    </submittedName>
</protein>
<dbReference type="InterPro" id="IPR026928">
    <property type="entry name" value="FAX/IsoI-like"/>
</dbReference>
<dbReference type="CDD" id="cd03193">
    <property type="entry name" value="GST_C_Metaxin"/>
    <property type="match status" value="1"/>
</dbReference>
<accession>A0A3B0STQ5</accession>
<dbReference type="InterPro" id="IPR012336">
    <property type="entry name" value="Thioredoxin-like_fold"/>
</dbReference>
<dbReference type="AlphaFoldDB" id="A0A3B0STQ5"/>
<evidence type="ECO:0000259" key="1">
    <source>
        <dbReference type="Pfam" id="PF17171"/>
    </source>
</evidence>